<dbReference type="GO" id="GO:0005737">
    <property type="term" value="C:cytoplasm"/>
    <property type="evidence" value="ECO:0007669"/>
    <property type="project" value="TreeGrafter"/>
</dbReference>
<feature type="region of interest" description="Disordered" evidence="2">
    <location>
        <begin position="280"/>
        <end position="301"/>
    </location>
</feature>
<sequence length="522" mass="57219">MGPSAVVRQYGRCLETDLRRGHCGVCTDLALRESLRQHLLKEPELHCTLQNDVFATLARSLQGRDDLLLALRGLARAFEVLELAAVNLHLFPWRKEFSTIKTFSGGYVHSLQAVLSDTDIAKSFHRLGYVKRDDHHLVVSHLPLGAELIHAACGFFAARVECEILGEILQRLGPCRVSAEDLIQVRRGTRDLGDCVEKLQRRARWRKAREPEAEAPPDCANSVDLYRDVLESPDPVNLYSDPWGSPYPGLHRPPSGEHSSQQWSEAVSVPWSEDLRGNEGRLWDNLGADEPSQEQPYRNGTDPEITSFSFISLHQELSRVSDSFCPEVVENPPRSSPSNSATLKPHGGTNQLVPHFSGEAVPSSVRLGAAEQPTGVVPAAPWLESSKREVPEPPRYQLHECLSRGALPSYCCSTCCLLHASGCEAMQTCGNSHCMQELRSETQKRLWLQRIEVDMLLNAGSGPSPSYGRWGTCQPPTSGGSIHCTMSPCSVLEGAPGGGAAALPAPFPNTALPWGDGPQALR</sequence>
<dbReference type="AlphaFoldDB" id="A0A8C8VK11"/>
<dbReference type="Ensembl" id="ENSPCET00000014278.1">
    <property type="protein sequence ID" value="ENSPCEP00000013770.1"/>
    <property type="gene ID" value="ENSPCEG00000010946.1"/>
</dbReference>
<dbReference type="Pfam" id="PF21388">
    <property type="entry name" value="SPATA2_PUB-like"/>
    <property type="match status" value="1"/>
</dbReference>
<dbReference type="PANTHER" id="PTHR15326:SF7">
    <property type="entry name" value="SPERMATOGENESIS-ASSOCIATED PROTEIN 2-LIKE PROTEIN"/>
    <property type="match status" value="1"/>
</dbReference>
<dbReference type="PANTHER" id="PTHR15326">
    <property type="entry name" value="SPERMATOGENESIS-ASSOCIATED PROTEIN 2/TAMOZHENNIC"/>
    <property type="match status" value="1"/>
</dbReference>
<organism evidence="4 5">
    <name type="scientific">Pelusios castaneus</name>
    <name type="common">West African mud turtle</name>
    <dbReference type="NCBI Taxonomy" id="367368"/>
    <lineage>
        <taxon>Eukaryota</taxon>
        <taxon>Metazoa</taxon>
        <taxon>Chordata</taxon>
        <taxon>Craniata</taxon>
        <taxon>Vertebrata</taxon>
        <taxon>Euteleostomi</taxon>
        <taxon>Archelosauria</taxon>
        <taxon>Testudinata</taxon>
        <taxon>Testudines</taxon>
        <taxon>Pleurodira</taxon>
        <taxon>Pelomedusidae</taxon>
        <taxon>Pelusios</taxon>
    </lineage>
</organism>
<evidence type="ECO:0000259" key="3">
    <source>
        <dbReference type="Pfam" id="PF21388"/>
    </source>
</evidence>
<keyword evidence="5" id="KW-1185">Reference proteome</keyword>
<evidence type="ECO:0000256" key="1">
    <source>
        <dbReference type="ARBA" id="ARBA00038142"/>
    </source>
</evidence>
<feature type="region of interest" description="Disordered" evidence="2">
    <location>
        <begin position="248"/>
        <end position="267"/>
    </location>
</feature>
<comment type="similarity">
    <text evidence="1">Belongs to the SPATA2 family.</text>
</comment>
<dbReference type="Proteomes" id="UP000694393">
    <property type="component" value="Unplaced"/>
</dbReference>
<feature type="compositionally biased region" description="Polar residues" evidence="2">
    <location>
        <begin position="336"/>
        <end position="350"/>
    </location>
</feature>
<dbReference type="InterPro" id="IPR048839">
    <property type="entry name" value="SPATA2_PUB-like"/>
</dbReference>
<evidence type="ECO:0000313" key="4">
    <source>
        <dbReference type="Ensembl" id="ENSPCEP00000013770.1"/>
    </source>
</evidence>
<feature type="region of interest" description="Disordered" evidence="2">
    <location>
        <begin position="328"/>
        <end position="350"/>
    </location>
</feature>
<reference evidence="4" key="2">
    <citation type="submission" date="2025-09" db="UniProtKB">
        <authorList>
            <consortium name="Ensembl"/>
        </authorList>
    </citation>
    <scope>IDENTIFICATION</scope>
</reference>
<protein>
    <submittedName>
        <fullName evidence="4">Spermatogenesis associated 2 like</fullName>
    </submittedName>
</protein>
<evidence type="ECO:0000256" key="2">
    <source>
        <dbReference type="SAM" id="MobiDB-lite"/>
    </source>
</evidence>
<evidence type="ECO:0000313" key="5">
    <source>
        <dbReference type="Proteomes" id="UP000694393"/>
    </source>
</evidence>
<accession>A0A8C8VK11</accession>
<feature type="domain" description="Spermatogenesis-associated protein 2 PUB-like" evidence="3">
    <location>
        <begin position="70"/>
        <end position="191"/>
    </location>
</feature>
<name>A0A8C8VK11_9SAUR</name>
<proteinExistence type="inferred from homology"/>
<reference evidence="4" key="1">
    <citation type="submission" date="2025-08" db="UniProtKB">
        <authorList>
            <consortium name="Ensembl"/>
        </authorList>
    </citation>
    <scope>IDENTIFICATION</scope>
</reference>
<dbReference type="Gene3D" id="1.20.58.2190">
    <property type="match status" value="1"/>
</dbReference>